<dbReference type="Proteomes" id="UP000291189">
    <property type="component" value="Unassembled WGS sequence"/>
</dbReference>
<accession>A0A4Q5IXQ0</accession>
<dbReference type="Gene3D" id="3.40.50.720">
    <property type="entry name" value="NAD(P)-binding Rossmann-like Domain"/>
    <property type="match status" value="1"/>
</dbReference>
<dbReference type="RefSeq" id="WP_129989484.1">
    <property type="nucleotide sequence ID" value="NZ_SDPU01000035.1"/>
</dbReference>
<dbReference type="Gene3D" id="3.90.25.10">
    <property type="entry name" value="UDP-galactose 4-epimerase, domain 1"/>
    <property type="match status" value="1"/>
</dbReference>
<sequence length="292" mass="30308">MSAPSPRYVVTGATGHLGHLVVEELLARGVPADRVVATGRNLAKVADLAERGVRVAHVDLDEPDTLADVLEAGDVFLLVSTNDIAHRVQQHVDAVALAGKAGVARIAYTSAPRAGDTPLVLAPDHARTEEEIRASGLPFTILRDNWYIENYAQDLARAAETGVVASSTGAGRVASATRRDYAAAIAGALATEGHEGATYELGGDTAWTYADLAAAFAEVLGRDVVHQDLTPAEHLAALIAAGLDEGTAGFVVALDGNIRDGALDLPGDDLARLAGRPATGLVHSVRLLEQQG</sequence>
<name>A0A4Q5IXQ0_9ACTN</name>
<protein>
    <submittedName>
        <fullName evidence="2">SDR family oxidoreductase</fullName>
    </submittedName>
</protein>
<dbReference type="InterPro" id="IPR052718">
    <property type="entry name" value="NmrA-type_oxidoreductase"/>
</dbReference>
<proteinExistence type="predicted"/>
<evidence type="ECO:0000313" key="2">
    <source>
        <dbReference type="EMBL" id="RYU09719.1"/>
    </source>
</evidence>
<keyword evidence="3" id="KW-1185">Reference proteome</keyword>
<organism evidence="2 3">
    <name type="scientific">Nocardioides iriomotensis</name>
    <dbReference type="NCBI Taxonomy" id="715784"/>
    <lineage>
        <taxon>Bacteria</taxon>
        <taxon>Bacillati</taxon>
        <taxon>Actinomycetota</taxon>
        <taxon>Actinomycetes</taxon>
        <taxon>Propionibacteriales</taxon>
        <taxon>Nocardioidaceae</taxon>
        <taxon>Nocardioides</taxon>
    </lineage>
</organism>
<dbReference type="AlphaFoldDB" id="A0A4Q5IXQ0"/>
<dbReference type="SUPFAM" id="SSF51735">
    <property type="entry name" value="NAD(P)-binding Rossmann-fold domains"/>
    <property type="match status" value="1"/>
</dbReference>
<dbReference type="PANTHER" id="PTHR47129">
    <property type="entry name" value="QUINONE OXIDOREDUCTASE 2"/>
    <property type="match status" value="1"/>
</dbReference>
<dbReference type="InterPro" id="IPR036291">
    <property type="entry name" value="NAD(P)-bd_dom_sf"/>
</dbReference>
<evidence type="ECO:0000259" key="1">
    <source>
        <dbReference type="Pfam" id="PF13460"/>
    </source>
</evidence>
<evidence type="ECO:0000313" key="3">
    <source>
        <dbReference type="Proteomes" id="UP000291189"/>
    </source>
</evidence>
<reference evidence="2 3" key="1">
    <citation type="submission" date="2019-01" db="EMBL/GenBank/DDBJ databases">
        <title>Nocardioides guangzhouensis sp. nov., an actinobacterium isolated from soil.</title>
        <authorList>
            <person name="Fu Y."/>
            <person name="Cai Y."/>
            <person name="Lin Z."/>
            <person name="Chen P."/>
        </authorList>
    </citation>
    <scope>NUCLEOTIDE SEQUENCE [LARGE SCALE GENOMIC DNA]</scope>
    <source>
        <strain evidence="2 3">NBRC 105384</strain>
    </source>
</reference>
<dbReference type="CDD" id="cd05269">
    <property type="entry name" value="TMR_SDR_a"/>
    <property type="match status" value="1"/>
</dbReference>
<dbReference type="OrthoDB" id="5510591at2"/>
<dbReference type="InterPro" id="IPR016040">
    <property type="entry name" value="NAD(P)-bd_dom"/>
</dbReference>
<feature type="domain" description="NAD(P)-binding" evidence="1">
    <location>
        <begin position="12"/>
        <end position="190"/>
    </location>
</feature>
<comment type="caution">
    <text evidence="2">The sequence shown here is derived from an EMBL/GenBank/DDBJ whole genome shotgun (WGS) entry which is preliminary data.</text>
</comment>
<dbReference type="EMBL" id="SDPU01000035">
    <property type="protein sequence ID" value="RYU09719.1"/>
    <property type="molecule type" value="Genomic_DNA"/>
</dbReference>
<dbReference type="PANTHER" id="PTHR47129:SF1">
    <property type="entry name" value="NMRA-LIKE DOMAIN-CONTAINING PROTEIN"/>
    <property type="match status" value="1"/>
</dbReference>
<gene>
    <name evidence="2" type="ORF">ETU37_22130</name>
</gene>
<dbReference type="Pfam" id="PF13460">
    <property type="entry name" value="NAD_binding_10"/>
    <property type="match status" value="1"/>
</dbReference>